<gene>
    <name evidence="6" type="ORF">MBRA1_000470</name>
</gene>
<evidence type="ECO:0000256" key="2">
    <source>
        <dbReference type="ARBA" id="ARBA00022692"/>
    </source>
</evidence>
<keyword evidence="2" id="KW-0812">Transmembrane</keyword>
<evidence type="ECO:0000313" key="7">
    <source>
        <dbReference type="Proteomes" id="UP001216638"/>
    </source>
</evidence>
<dbReference type="EMBL" id="CP119951">
    <property type="protein sequence ID" value="WFC93846.1"/>
    <property type="molecule type" value="Genomic_DNA"/>
</dbReference>
<evidence type="ECO:0000256" key="3">
    <source>
        <dbReference type="ARBA" id="ARBA00022824"/>
    </source>
</evidence>
<dbReference type="GO" id="GO:0005789">
    <property type="term" value="C:endoplasmic reticulum membrane"/>
    <property type="evidence" value="ECO:0007669"/>
    <property type="project" value="UniProtKB-SubCell"/>
</dbReference>
<proteinExistence type="predicted"/>
<dbReference type="PANTHER" id="PTHR31394">
    <property type="entry name" value="TRANSMEMBRANE PROTEIN 199"/>
    <property type="match status" value="1"/>
</dbReference>
<organism evidence="6 7">
    <name type="scientific">Malassezia brasiliensis</name>
    <dbReference type="NCBI Taxonomy" id="1821822"/>
    <lineage>
        <taxon>Eukaryota</taxon>
        <taxon>Fungi</taxon>
        <taxon>Dikarya</taxon>
        <taxon>Basidiomycota</taxon>
        <taxon>Ustilaginomycotina</taxon>
        <taxon>Malasseziomycetes</taxon>
        <taxon>Malasseziales</taxon>
        <taxon>Malasseziaceae</taxon>
        <taxon>Malassezia</taxon>
    </lineage>
</organism>
<dbReference type="InterPro" id="IPR021013">
    <property type="entry name" value="ATPase_Vma12"/>
</dbReference>
<protein>
    <submittedName>
        <fullName evidence="6">Uncharacterized protein</fullName>
    </submittedName>
</protein>
<sequence length="176" mass="19542">MLEWVVPAPSATRLAHVAHAQDTPKALSEALKTHMKPHRDASSSAAPDGATAMRVPRETLVQVAQYGRTQHDNSLLLDALLRNGSVYVPPLPKYERPKELDESLARIQRMHEEREYARMTERAQPYTVREAHTRPAAAAEAQERQAWRESREQISVIINILLSVAAVATAACYGAS</sequence>
<name>A0AAF0DQL1_9BASI</name>
<keyword evidence="7" id="KW-1185">Reference proteome</keyword>
<evidence type="ECO:0000256" key="5">
    <source>
        <dbReference type="ARBA" id="ARBA00023136"/>
    </source>
</evidence>
<evidence type="ECO:0000256" key="1">
    <source>
        <dbReference type="ARBA" id="ARBA00004477"/>
    </source>
</evidence>
<reference evidence="6" key="1">
    <citation type="submission" date="2023-03" db="EMBL/GenBank/DDBJ databases">
        <title>Mating type loci evolution in Malassezia.</title>
        <authorList>
            <person name="Coelho M.A."/>
        </authorList>
    </citation>
    <scope>NUCLEOTIDE SEQUENCE</scope>
    <source>
        <strain evidence="6">CBS 14135</strain>
    </source>
</reference>
<dbReference type="Pfam" id="PF11712">
    <property type="entry name" value="Vma12"/>
    <property type="match status" value="1"/>
</dbReference>
<evidence type="ECO:0000313" key="6">
    <source>
        <dbReference type="EMBL" id="WFC93846.1"/>
    </source>
</evidence>
<dbReference type="Proteomes" id="UP001216638">
    <property type="component" value="Chromosome 1"/>
</dbReference>
<evidence type="ECO:0000256" key="4">
    <source>
        <dbReference type="ARBA" id="ARBA00022989"/>
    </source>
</evidence>
<dbReference type="AlphaFoldDB" id="A0AAF0DQL1"/>
<comment type="subcellular location">
    <subcellularLocation>
        <location evidence="1">Endoplasmic reticulum membrane</location>
        <topology evidence="1">Multi-pass membrane protein</topology>
    </subcellularLocation>
</comment>
<keyword evidence="3" id="KW-0256">Endoplasmic reticulum</keyword>
<accession>A0AAF0DQL1</accession>
<dbReference type="GO" id="GO:0070072">
    <property type="term" value="P:vacuolar proton-transporting V-type ATPase complex assembly"/>
    <property type="evidence" value="ECO:0007669"/>
    <property type="project" value="InterPro"/>
</dbReference>
<keyword evidence="5" id="KW-0472">Membrane</keyword>
<dbReference type="PANTHER" id="PTHR31394:SF1">
    <property type="entry name" value="TRANSMEMBRANE PROTEIN 199"/>
    <property type="match status" value="1"/>
</dbReference>
<keyword evidence="4" id="KW-1133">Transmembrane helix</keyword>